<dbReference type="EMBL" id="KZ353119">
    <property type="protein sequence ID" value="PIO61718.1"/>
    <property type="molecule type" value="Genomic_DNA"/>
</dbReference>
<proteinExistence type="predicted"/>
<keyword evidence="2" id="KW-0812">Transmembrane</keyword>
<evidence type="ECO:0000313" key="3">
    <source>
        <dbReference type="EMBL" id="PIO61718.1"/>
    </source>
</evidence>
<accession>A0A2G9TUY1</accession>
<gene>
    <name evidence="3" type="ORF">TELCIR_16749</name>
</gene>
<evidence type="ECO:0000256" key="1">
    <source>
        <dbReference type="SAM" id="MobiDB-lite"/>
    </source>
</evidence>
<dbReference type="Proteomes" id="UP000230423">
    <property type="component" value="Unassembled WGS sequence"/>
</dbReference>
<evidence type="ECO:0000313" key="4">
    <source>
        <dbReference type="Proteomes" id="UP000230423"/>
    </source>
</evidence>
<keyword evidence="2" id="KW-0472">Membrane</keyword>
<dbReference type="AlphaFoldDB" id="A0A2G9TUY1"/>
<reference evidence="3 4" key="1">
    <citation type="submission" date="2015-09" db="EMBL/GenBank/DDBJ databases">
        <title>Draft genome of the parasitic nematode Teladorsagia circumcincta isolate WARC Sus (inbred).</title>
        <authorList>
            <person name="Mitreva M."/>
        </authorList>
    </citation>
    <scope>NUCLEOTIDE SEQUENCE [LARGE SCALE GENOMIC DNA]</scope>
    <source>
        <strain evidence="3 4">S</strain>
    </source>
</reference>
<keyword evidence="4" id="KW-1185">Reference proteome</keyword>
<protein>
    <submittedName>
        <fullName evidence="3">Uncharacterized protein</fullName>
    </submittedName>
</protein>
<sequence length="123" mass="13329">MSGIPKQLHPFSDGAEGGEGAEDTKDAEGAEDADAEDAEDAEDAAKCDTVSIIFAAFAGQILFVFTIIALCIAYSLIIRWRRDQSSLMTRKLAKKGKLEVFNNIEEEVGSCSGEDLKFPSRHT</sequence>
<feature type="transmembrane region" description="Helical" evidence="2">
    <location>
        <begin position="52"/>
        <end position="78"/>
    </location>
</feature>
<feature type="region of interest" description="Disordered" evidence="1">
    <location>
        <begin position="1"/>
        <end position="42"/>
    </location>
</feature>
<name>A0A2G9TUY1_TELCI</name>
<feature type="non-terminal residue" evidence="3">
    <location>
        <position position="123"/>
    </location>
</feature>
<feature type="compositionally biased region" description="Acidic residues" evidence="1">
    <location>
        <begin position="29"/>
        <end position="42"/>
    </location>
</feature>
<evidence type="ECO:0000256" key="2">
    <source>
        <dbReference type="SAM" id="Phobius"/>
    </source>
</evidence>
<organism evidence="3 4">
    <name type="scientific">Teladorsagia circumcincta</name>
    <name type="common">Brown stomach worm</name>
    <name type="synonym">Ostertagia circumcincta</name>
    <dbReference type="NCBI Taxonomy" id="45464"/>
    <lineage>
        <taxon>Eukaryota</taxon>
        <taxon>Metazoa</taxon>
        <taxon>Ecdysozoa</taxon>
        <taxon>Nematoda</taxon>
        <taxon>Chromadorea</taxon>
        <taxon>Rhabditida</taxon>
        <taxon>Rhabditina</taxon>
        <taxon>Rhabditomorpha</taxon>
        <taxon>Strongyloidea</taxon>
        <taxon>Trichostrongylidae</taxon>
        <taxon>Teladorsagia</taxon>
    </lineage>
</organism>
<keyword evidence="2" id="KW-1133">Transmembrane helix</keyword>